<proteinExistence type="predicted"/>
<dbReference type="AlphaFoldDB" id="A0A1B0CBX0"/>
<dbReference type="SUPFAM" id="SSF52058">
    <property type="entry name" value="L domain-like"/>
    <property type="match status" value="1"/>
</dbReference>
<feature type="compositionally biased region" description="Basic and acidic residues" evidence="3">
    <location>
        <begin position="257"/>
        <end position="268"/>
    </location>
</feature>
<keyword evidence="2" id="KW-0677">Repeat</keyword>
<dbReference type="Gene3D" id="3.80.10.10">
    <property type="entry name" value="Ribonuclease Inhibitor"/>
    <property type="match status" value="2"/>
</dbReference>
<feature type="region of interest" description="Disordered" evidence="3">
    <location>
        <begin position="347"/>
        <end position="388"/>
    </location>
</feature>
<dbReference type="Pfam" id="PF13855">
    <property type="entry name" value="LRR_8"/>
    <property type="match status" value="1"/>
</dbReference>
<feature type="compositionally biased region" description="Polar residues" evidence="3">
    <location>
        <begin position="482"/>
        <end position="501"/>
    </location>
</feature>
<accession>A0A1B0CBX0</accession>
<dbReference type="VEuPathDB" id="VectorBase:LLOJ001750"/>
<dbReference type="InterPro" id="IPR003591">
    <property type="entry name" value="Leu-rich_rpt_typical-subtyp"/>
</dbReference>
<dbReference type="Gene3D" id="1.10.418.10">
    <property type="entry name" value="Calponin-like domain"/>
    <property type="match status" value="1"/>
</dbReference>
<feature type="region of interest" description="Disordered" evidence="3">
    <location>
        <begin position="407"/>
        <end position="501"/>
    </location>
</feature>
<feature type="compositionally biased region" description="Low complexity" evidence="3">
    <location>
        <begin position="368"/>
        <end position="382"/>
    </location>
</feature>
<dbReference type="EnsemblMetazoa" id="LLOJ001750-RA">
    <property type="protein sequence ID" value="LLOJ001750-PA"/>
    <property type="gene ID" value="LLOJ001750"/>
</dbReference>
<dbReference type="Pfam" id="PF00560">
    <property type="entry name" value="LRR_1"/>
    <property type="match status" value="1"/>
</dbReference>
<reference evidence="4" key="2">
    <citation type="journal article" date="2020" name="BMC">
        <title>Leishmania infection induces a limited differential gene expression in the sand fly midgut.</title>
        <authorList>
            <person name="Coutinho-Abreu I.V."/>
            <person name="Serafim T.D."/>
            <person name="Meneses C."/>
            <person name="Kamhawi S."/>
            <person name="Oliveira F."/>
            <person name="Valenzuela J.G."/>
        </authorList>
    </citation>
    <scope>NUCLEOTIDE SEQUENCE</scope>
    <source>
        <strain evidence="4">Jacobina</strain>
        <tissue evidence="4">Midgut</tissue>
    </source>
</reference>
<evidence type="ECO:0000313" key="5">
    <source>
        <dbReference type="EnsemblMetazoa" id="LLOJ001750-PA"/>
    </source>
</evidence>
<dbReference type="EMBL" id="AJWK01005926">
    <property type="status" value="NOT_ANNOTATED_CDS"/>
    <property type="molecule type" value="Genomic_DNA"/>
</dbReference>
<organism evidence="5 6">
    <name type="scientific">Lutzomyia longipalpis</name>
    <name type="common">Sand fly</name>
    <dbReference type="NCBI Taxonomy" id="7200"/>
    <lineage>
        <taxon>Eukaryota</taxon>
        <taxon>Metazoa</taxon>
        <taxon>Ecdysozoa</taxon>
        <taxon>Arthropoda</taxon>
        <taxon>Hexapoda</taxon>
        <taxon>Insecta</taxon>
        <taxon>Pterygota</taxon>
        <taxon>Neoptera</taxon>
        <taxon>Endopterygota</taxon>
        <taxon>Diptera</taxon>
        <taxon>Nematocera</taxon>
        <taxon>Psychodoidea</taxon>
        <taxon>Psychodidae</taxon>
        <taxon>Lutzomyia</taxon>
        <taxon>Lutzomyia</taxon>
    </lineage>
</organism>
<name>A0A1B0CBX0_LUTLO</name>
<evidence type="ECO:0000313" key="6">
    <source>
        <dbReference type="Proteomes" id="UP000092461"/>
    </source>
</evidence>
<dbReference type="GO" id="GO:0005737">
    <property type="term" value="C:cytoplasm"/>
    <property type="evidence" value="ECO:0007669"/>
    <property type="project" value="TreeGrafter"/>
</dbReference>
<evidence type="ECO:0000256" key="3">
    <source>
        <dbReference type="SAM" id="MobiDB-lite"/>
    </source>
</evidence>
<feature type="region of interest" description="Disordered" evidence="3">
    <location>
        <begin position="242"/>
        <end position="297"/>
    </location>
</feature>
<dbReference type="PROSITE" id="PS51450">
    <property type="entry name" value="LRR"/>
    <property type="match status" value="2"/>
</dbReference>
<reference evidence="5" key="3">
    <citation type="submission" date="2020-05" db="UniProtKB">
        <authorList>
            <consortium name="EnsemblMetazoa"/>
        </authorList>
    </citation>
    <scope>IDENTIFICATION</scope>
    <source>
        <strain evidence="5">Jacobina</strain>
    </source>
</reference>
<keyword evidence="1" id="KW-0433">Leucine-rich repeat</keyword>
<dbReference type="SMART" id="SM00369">
    <property type="entry name" value="LRR_TYP"/>
    <property type="match status" value="6"/>
</dbReference>
<keyword evidence="6" id="KW-1185">Reference proteome</keyword>
<dbReference type="VEuPathDB" id="VectorBase:LLONM1_008953"/>
<sequence>MAVVGSLERILEDAQLSGELKLSGRKLRDLPKAAGKYNLSDTVFADLSRNRFCELPEDVTSFPFMETLLVYHNAIRSIPETVKGLRSLTYLDLRSNQLCVLPREICLLPLKVLLVGNNRLSALPEEMGRMEKLTELDAACNQITHLPARMGDLRSLRSLSLRNNLLVYLPREVTTLQLVSLDLSCNRIATLPVELRLMTSLVDLELDSNPLTSPPASLCVRGMVHVFKYLETMALQRQRRGHVDSGYSTTSDSGFGMEKRWSNDDNSPKRSPVALHVKPDAASPVTNTSPSNGDDQVGHKHVIHIQEKHVNSIELSPEAGEDGAIENGIGMDRKHLGNVQTYREYKEALRQQRNQEASSVYRSKEHTPTTPSPKSQSSPISPQHSFTSKLGNANQMISNQNAIDNRKHTEDAAAAQRRPIQKVPPSRNVCQENGNTSPQQNGGGTGKKYAECNSYVKPSSPVPVGSKETSPVPGNGGKVNGSIRSAVSTGKSTSKQGRTVSWNPTETDIETRLKLTLPEDIAPALTDGVVLCHLANHVRPRSVASIHVPSPAVVSKILM</sequence>
<dbReference type="InterPro" id="IPR032675">
    <property type="entry name" value="LRR_dom_sf"/>
</dbReference>
<feature type="compositionally biased region" description="Polar residues" evidence="3">
    <location>
        <begin position="284"/>
        <end position="294"/>
    </location>
</feature>
<dbReference type="InterPro" id="IPR001611">
    <property type="entry name" value="Leu-rich_rpt"/>
</dbReference>
<dbReference type="PANTHER" id="PTHR48051:SF21">
    <property type="entry name" value="CALPONIN-HOMOLOGY (CH) DOMAIN-CONTAINING PROTEIN"/>
    <property type="match status" value="1"/>
</dbReference>
<evidence type="ECO:0000256" key="1">
    <source>
        <dbReference type="ARBA" id="ARBA00022614"/>
    </source>
</evidence>
<dbReference type="EMBL" id="GITU01005156">
    <property type="protein sequence ID" value="MBC1173859.1"/>
    <property type="molecule type" value="Transcribed_RNA"/>
</dbReference>
<protein>
    <submittedName>
        <fullName evidence="4">Putative leucine-rich repeat lrr protein</fullName>
    </submittedName>
</protein>
<dbReference type="EMBL" id="AJWK01005925">
    <property type="status" value="NOT_ANNOTATED_CDS"/>
    <property type="molecule type" value="Genomic_DNA"/>
</dbReference>
<reference evidence="6" key="1">
    <citation type="submission" date="2012-05" db="EMBL/GenBank/DDBJ databases">
        <title>Whole Genome Assembly of Lutzomyia longipalpis.</title>
        <authorList>
            <person name="Richards S."/>
            <person name="Qu C."/>
            <person name="Dillon R."/>
            <person name="Worley K."/>
            <person name="Scherer S."/>
            <person name="Batterton M."/>
            <person name="Taylor A."/>
            <person name="Hawes A."/>
            <person name="Hernandez B."/>
            <person name="Kovar C."/>
            <person name="Mandapat C."/>
            <person name="Pham C."/>
            <person name="Qu C."/>
            <person name="Jing C."/>
            <person name="Bess C."/>
            <person name="Bandaranaike D."/>
            <person name="Ngo D."/>
            <person name="Ongeri F."/>
            <person name="Arias F."/>
            <person name="Lara F."/>
            <person name="Weissenberger G."/>
            <person name="Kamau G."/>
            <person name="Han H."/>
            <person name="Shen H."/>
            <person name="Dinh H."/>
            <person name="Khalil I."/>
            <person name="Jones J."/>
            <person name="Shafer J."/>
            <person name="Jayaseelan J."/>
            <person name="Quiroz J."/>
            <person name="Blankenburg K."/>
            <person name="Nguyen L."/>
            <person name="Jackson L."/>
            <person name="Francisco L."/>
            <person name="Tang L.-Y."/>
            <person name="Pu L.-L."/>
            <person name="Perales L."/>
            <person name="Lorensuhewa L."/>
            <person name="Munidasa M."/>
            <person name="Coyle M."/>
            <person name="Taylor M."/>
            <person name="Puazo M."/>
            <person name="Firestine M."/>
            <person name="Scheel M."/>
            <person name="Javaid M."/>
            <person name="Wang M."/>
            <person name="Li M."/>
            <person name="Tabassum N."/>
            <person name="Saada N."/>
            <person name="Osuji N."/>
            <person name="Aqrawi P."/>
            <person name="Fu Q."/>
            <person name="Thornton R."/>
            <person name="Raj R."/>
            <person name="Goodspeed R."/>
            <person name="Mata R."/>
            <person name="Najjar R."/>
            <person name="Gubbala S."/>
            <person name="Lee S."/>
            <person name="Denson S."/>
            <person name="Patil S."/>
            <person name="Macmil S."/>
            <person name="Qi S."/>
            <person name="Matskevitch T."/>
            <person name="Palculict T."/>
            <person name="Mathew T."/>
            <person name="Vee V."/>
            <person name="Velamala V."/>
            <person name="Korchina V."/>
            <person name="Cai W."/>
            <person name="Liu W."/>
            <person name="Dai W."/>
            <person name="Zou X."/>
            <person name="Zhu Y."/>
            <person name="Zhang Y."/>
            <person name="Wu Y.-Q."/>
            <person name="Xin Y."/>
            <person name="Nazarath L."/>
            <person name="Kovar C."/>
            <person name="Han Y."/>
            <person name="Muzny D."/>
            <person name="Gibbs R."/>
        </authorList>
    </citation>
    <scope>NUCLEOTIDE SEQUENCE [LARGE SCALE GENOMIC DNA]</scope>
    <source>
        <strain evidence="6">Jacobina</strain>
    </source>
</reference>
<dbReference type="PANTHER" id="PTHR48051">
    <property type="match status" value="1"/>
</dbReference>
<evidence type="ECO:0000313" key="4">
    <source>
        <dbReference type="EMBL" id="MBC1173859.1"/>
    </source>
</evidence>
<evidence type="ECO:0000256" key="2">
    <source>
        <dbReference type="ARBA" id="ARBA00022737"/>
    </source>
</evidence>
<feature type="compositionally biased region" description="Polar residues" evidence="3">
    <location>
        <begin position="428"/>
        <end position="440"/>
    </location>
</feature>
<dbReference type="Proteomes" id="UP000092461">
    <property type="component" value="Unassembled WGS sequence"/>
</dbReference>
<dbReference type="InterPro" id="IPR036872">
    <property type="entry name" value="CH_dom_sf"/>
</dbReference>
<dbReference type="InterPro" id="IPR050216">
    <property type="entry name" value="LRR_domain-containing"/>
</dbReference>
<feature type="compositionally biased region" description="Polar residues" evidence="3">
    <location>
        <begin position="351"/>
        <end position="361"/>
    </location>
</feature>
<dbReference type="SUPFAM" id="SSF47576">
    <property type="entry name" value="Calponin-homology domain, CH-domain"/>
    <property type="match status" value="1"/>
</dbReference>